<feature type="region of interest" description="Disordered" evidence="5">
    <location>
        <begin position="32"/>
        <end position="66"/>
    </location>
</feature>
<gene>
    <name evidence="6" type="ORF">B0A54_05172</name>
</gene>
<sequence length="402" mass="44338">MEPSSIEASPDRALAAAFAIQQLYRKMTKSTPFHGSTAAKASLSSATSADSFRETQRDPHEHLRRPEIERGTYLYLAYGSNLSNETFRGNRGIKPLSQVNVQVPSLKLTFDLPGIPYAEPCFANSGSRDAEHDDPHSPAAFDVNNEKTPLLRQDKENGGYRKDRWHKGLIGVVYEVTQEDYTHIIATEGGGASYHDVLVDCHPFVTADPNAPVPDNPTLPAFKAHTLFAPAAPPGQPPKHGGRFQRSDPGYAQPSARYLKLITDGAAELGLPLEYQDYLHAIRPYTITSAKQRVGQYVFLAIWLPIVSFIFMTGKMFQDENGRLPRWMVELSGAIFKGVWASYDSFFEPMFGDGERSIPDGGDDVDGGDENAREAGSRFSRMLHGEARSIDVEKGYAAQGVQ</sequence>
<dbReference type="Proteomes" id="UP000310066">
    <property type="component" value="Unassembled WGS sequence"/>
</dbReference>
<dbReference type="InterPro" id="IPR017939">
    <property type="entry name" value="G-Glutamylcylcotransferase"/>
</dbReference>
<evidence type="ECO:0000313" key="6">
    <source>
        <dbReference type="EMBL" id="TKA44428.1"/>
    </source>
</evidence>
<evidence type="ECO:0000256" key="1">
    <source>
        <dbReference type="ARBA" id="ARBA00012346"/>
    </source>
</evidence>
<organism evidence="6 7">
    <name type="scientific">Friedmanniomyces endolithicus</name>
    <dbReference type="NCBI Taxonomy" id="329885"/>
    <lineage>
        <taxon>Eukaryota</taxon>
        <taxon>Fungi</taxon>
        <taxon>Dikarya</taxon>
        <taxon>Ascomycota</taxon>
        <taxon>Pezizomycotina</taxon>
        <taxon>Dothideomycetes</taxon>
        <taxon>Dothideomycetidae</taxon>
        <taxon>Mycosphaerellales</taxon>
        <taxon>Teratosphaeriaceae</taxon>
        <taxon>Friedmanniomyces</taxon>
    </lineage>
</organism>
<evidence type="ECO:0000313" key="7">
    <source>
        <dbReference type="Proteomes" id="UP000310066"/>
    </source>
</evidence>
<dbReference type="GO" id="GO:0003839">
    <property type="term" value="F:gamma-glutamylcyclotransferase activity"/>
    <property type="evidence" value="ECO:0007669"/>
    <property type="project" value="UniProtKB-EC"/>
</dbReference>
<evidence type="ECO:0000256" key="3">
    <source>
        <dbReference type="PIRSR" id="PIRSR617939-1"/>
    </source>
</evidence>
<dbReference type="AlphaFoldDB" id="A0A4U0V6L7"/>
<dbReference type="PANTHER" id="PTHR12935:SF0">
    <property type="entry name" value="GAMMA-GLUTAMYLCYCLOTRANSFERASE"/>
    <property type="match status" value="1"/>
</dbReference>
<feature type="compositionally biased region" description="Basic and acidic residues" evidence="5">
    <location>
        <begin position="51"/>
        <end position="66"/>
    </location>
</feature>
<feature type="compositionally biased region" description="Low complexity" evidence="5">
    <location>
        <begin position="36"/>
        <end position="49"/>
    </location>
</feature>
<dbReference type="EC" id="4.3.2.9" evidence="1"/>
<dbReference type="PANTHER" id="PTHR12935">
    <property type="entry name" value="GAMMA-GLUTAMYLCYCLOTRANSFERASE"/>
    <property type="match status" value="1"/>
</dbReference>
<evidence type="ECO:0000256" key="5">
    <source>
        <dbReference type="SAM" id="MobiDB-lite"/>
    </source>
</evidence>
<dbReference type="STRING" id="329885.A0A4U0V6L7"/>
<reference evidence="6 7" key="1">
    <citation type="submission" date="2017-03" db="EMBL/GenBank/DDBJ databases">
        <title>Genomes of endolithic fungi from Antarctica.</title>
        <authorList>
            <person name="Coleine C."/>
            <person name="Masonjones S."/>
            <person name="Stajich J.E."/>
        </authorList>
    </citation>
    <scope>NUCLEOTIDE SEQUENCE [LARGE SCALE GENOMIC DNA]</scope>
    <source>
        <strain evidence="6 7">CCFEE 5311</strain>
    </source>
</reference>
<comment type="caution">
    <text evidence="6">The sequence shown here is derived from an EMBL/GenBank/DDBJ whole genome shotgun (WGS) entry which is preliminary data.</text>
</comment>
<dbReference type="EMBL" id="NAJP01000015">
    <property type="protein sequence ID" value="TKA44428.1"/>
    <property type="molecule type" value="Genomic_DNA"/>
</dbReference>
<protein>
    <recommendedName>
        <fullName evidence="1">gamma-glutamylcyclotransferase</fullName>
        <ecNumber evidence="1">4.3.2.9</ecNumber>
    </recommendedName>
</protein>
<accession>A0A4U0V6L7</accession>
<feature type="region of interest" description="Disordered" evidence="5">
    <location>
        <begin position="125"/>
        <end position="145"/>
    </location>
</feature>
<keyword evidence="2" id="KW-0456">Lyase</keyword>
<evidence type="ECO:0000256" key="4">
    <source>
        <dbReference type="PIRSR" id="PIRSR617939-2"/>
    </source>
</evidence>
<name>A0A4U0V6L7_9PEZI</name>
<dbReference type="Gene3D" id="3.10.490.10">
    <property type="entry name" value="Gamma-glutamyl cyclotransferase-like"/>
    <property type="match status" value="1"/>
</dbReference>
<feature type="binding site" evidence="4">
    <location>
        <position position="258"/>
    </location>
    <ligand>
        <name>substrate</name>
    </ligand>
</feature>
<proteinExistence type="predicted"/>
<feature type="active site" description="Proton acceptor" evidence="3">
    <location>
        <position position="188"/>
    </location>
</feature>
<feature type="binding site" evidence="4">
    <location>
        <begin position="75"/>
        <end position="80"/>
    </location>
    <ligand>
        <name>substrate</name>
    </ligand>
</feature>
<dbReference type="OrthoDB" id="2017317at2759"/>
<evidence type="ECO:0000256" key="2">
    <source>
        <dbReference type="ARBA" id="ARBA00023239"/>
    </source>
</evidence>